<dbReference type="InterPro" id="IPR001849">
    <property type="entry name" value="PH_domain"/>
</dbReference>
<dbReference type="PROSITE" id="PS50003">
    <property type="entry name" value="PH_DOMAIN"/>
    <property type="match status" value="1"/>
</dbReference>
<keyword evidence="14" id="KW-1185">Reference proteome</keyword>
<feature type="transmembrane region" description="Helical" evidence="10">
    <location>
        <begin position="343"/>
        <end position="367"/>
    </location>
</feature>
<dbReference type="SUPFAM" id="SSF48350">
    <property type="entry name" value="GTPase activation domain, GAP"/>
    <property type="match status" value="1"/>
</dbReference>
<dbReference type="GO" id="GO:0005925">
    <property type="term" value="C:focal adhesion"/>
    <property type="evidence" value="ECO:0007669"/>
    <property type="project" value="TreeGrafter"/>
</dbReference>
<dbReference type="GO" id="GO:0005096">
    <property type="term" value="F:GTPase activator activity"/>
    <property type="evidence" value="ECO:0007669"/>
    <property type="project" value="UniProtKB-KW"/>
</dbReference>
<dbReference type="SMART" id="SM00324">
    <property type="entry name" value="RhoGAP"/>
    <property type="match status" value="1"/>
</dbReference>
<dbReference type="Ensembl" id="ENSPNAT00000060000.1">
    <property type="protein sequence ID" value="ENSPNAP00000059108.1"/>
    <property type="gene ID" value="ENSPNAG00000000430.2"/>
</dbReference>
<keyword evidence="5 10" id="KW-1133">Transmembrane helix</keyword>
<dbReference type="SUPFAM" id="SSF48403">
    <property type="entry name" value="Ankyrin repeat"/>
    <property type="match status" value="1"/>
</dbReference>
<keyword evidence="8" id="KW-0040">ANK repeat</keyword>
<dbReference type="InterPro" id="IPR011993">
    <property type="entry name" value="PH-like_dom_sf"/>
</dbReference>
<dbReference type="Pfam" id="PF00169">
    <property type="entry name" value="PH"/>
    <property type="match status" value="1"/>
</dbReference>
<evidence type="ECO:0000256" key="3">
    <source>
        <dbReference type="ARBA" id="ARBA00022553"/>
    </source>
</evidence>
<keyword evidence="3" id="KW-0597">Phosphoprotein</keyword>
<evidence type="ECO:0000259" key="11">
    <source>
        <dbReference type="PROSITE" id="PS50003"/>
    </source>
</evidence>
<dbReference type="SUPFAM" id="SSF50729">
    <property type="entry name" value="PH domain-like"/>
    <property type="match status" value="1"/>
</dbReference>
<evidence type="ECO:0000256" key="4">
    <source>
        <dbReference type="ARBA" id="ARBA00022692"/>
    </source>
</evidence>
<dbReference type="InterPro" id="IPR008936">
    <property type="entry name" value="Rho_GTPase_activation_prot"/>
</dbReference>
<dbReference type="InterPro" id="IPR051025">
    <property type="entry name" value="RhoGAP"/>
</dbReference>
<evidence type="ECO:0000256" key="6">
    <source>
        <dbReference type="ARBA" id="ARBA00023054"/>
    </source>
</evidence>
<dbReference type="GO" id="GO:0007165">
    <property type="term" value="P:signal transduction"/>
    <property type="evidence" value="ECO:0007669"/>
    <property type="project" value="InterPro"/>
</dbReference>
<dbReference type="FunFam" id="1.10.555.10:FF:000015">
    <property type="entry name" value="rho GTPase-activating protein 25 isoform X1"/>
    <property type="match status" value="1"/>
</dbReference>
<evidence type="ECO:0000256" key="1">
    <source>
        <dbReference type="ARBA" id="ARBA00004141"/>
    </source>
</evidence>
<feature type="repeat" description="ANK" evidence="8">
    <location>
        <begin position="85"/>
        <end position="107"/>
    </location>
</feature>
<dbReference type="Gene3D" id="1.25.40.20">
    <property type="entry name" value="Ankyrin repeat-containing domain"/>
    <property type="match status" value="1"/>
</dbReference>
<evidence type="ECO:0000259" key="12">
    <source>
        <dbReference type="PROSITE" id="PS50238"/>
    </source>
</evidence>
<dbReference type="GO" id="GO:0051056">
    <property type="term" value="P:regulation of small GTPase mediated signal transduction"/>
    <property type="evidence" value="ECO:0007669"/>
    <property type="project" value="UniProtKB-ARBA"/>
</dbReference>
<feature type="domain" description="Rho-GAP" evidence="12">
    <location>
        <begin position="569"/>
        <end position="763"/>
    </location>
</feature>
<organism evidence="13 14">
    <name type="scientific">Pygocentrus nattereri</name>
    <name type="common">Red-bellied piranha</name>
    <dbReference type="NCBI Taxonomy" id="42514"/>
    <lineage>
        <taxon>Eukaryota</taxon>
        <taxon>Metazoa</taxon>
        <taxon>Chordata</taxon>
        <taxon>Craniata</taxon>
        <taxon>Vertebrata</taxon>
        <taxon>Euteleostomi</taxon>
        <taxon>Actinopterygii</taxon>
        <taxon>Neopterygii</taxon>
        <taxon>Teleostei</taxon>
        <taxon>Ostariophysi</taxon>
        <taxon>Characiformes</taxon>
        <taxon>Characoidei</taxon>
        <taxon>Pygocentrus</taxon>
    </lineage>
</organism>
<feature type="repeat" description="ANK" evidence="8">
    <location>
        <begin position="51"/>
        <end position="75"/>
    </location>
</feature>
<name>A0AAR2K466_PYGNA</name>
<dbReference type="PROSITE" id="PS50297">
    <property type="entry name" value="ANK_REP_REGION"/>
    <property type="match status" value="2"/>
</dbReference>
<keyword evidence="2" id="KW-0343">GTPase activation</keyword>
<feature type="transmembrane region" description="Helical" evidence="10">
    <location>
        <begin position="244"/>
        <end position="265"/>
    </location>
</feature>
<dbReference type="InterPro" id="IPR000198">
    <property type="entry name" value="RhoGAP_dom"/>
</dbReference>
<dbReference type="CDD" id="cd04390">
    <property type="entry name" value="RhoGAP_ARHGAP22_24_25"/>
    <property type="match status" value="1"/>
</dbReference>
<dbReference type="Pfam" id="PF00620">
    <property type="entry name" value="RhoGAP"/>
    <property type="match status" value="1"/>
</dbReference>
<evidence type="ECO:0000256" key="8">
    <source>
        <dbReference type="PROSITE-ProRule" id="PRU00023"/>
    </source>
</evidence>
<keyword evidence="4 10" id="KW-0812">Transmembrane</keyword>
<feature type="transmembrane region" description="Helical" evidence="10">
    <location>
        <begin position="159"/>
        <end position="180"/>
    </location>
</feature>
<reference evidence="13 14" key="1">
    <citation type="submission" date="2020-10" db="EMBL/GenBank/DDBJ databases">
        <title>Pygocentrus nattereri (red-bellied piranha) genome, fPygNat1, primary haplotype.</title>
        <authorList>
            <person name="Myers G."/>
            <person name="Meyer A."/>
            <person name="Karagic N."/>
            <person name="Pippel M."/>
            <person name="Winkler S."/>
            <person name="Tracey A."/>
            <person name="Wood J."/>
            <person name="Formenti G."/>
            <person name="Howe K."/>
            <person name="Fedrigo O."/>
            <person name="Jarvis E.D."/>
        </authorList>
    </citation>
    <scope>NUCLEOTIDE SEQUENCE [LARGE SCALE GENOMIC DNA]</scope>
</reference>
<feature type="coiled-coil region" evidence="9">
    <location>
        <begin position="1022"/>
        <end position="1098"/>
    </location>
</feature>
<proteinExistence type="predicted"/>
<dbReference type="AlphaFoldDB" id="A0AAR2K466"/>
<dbReference type="SMART" id="SM00248">
    <property type="entry name" value="ANK"/>
    <property type="match status" value="4"/>
</dbReference>
<reference evidence="13" key="3">
    <citation type="submission" date="2025-09" db="UniProtKB">
        <authorList>
            <consortium name="Ensembl"/>
        </authorList>
    </citation>
    <scope>IDENTIFICATION</scope>
</reference>
<evidence type="ECO:0000256" key="9">
    <source>
        <dbReference type="SAM" id="Coils"/>
    </source>
</evidence>
<dbReference type="Gene3D" id="1.10.555.10">
    <property type="entry name" value="Rho GTPase activation protein"/>
    <property type="match status" value="1"/>
</dbReference>
<reference evidence="13" key="2">
    <citation type="submission" date="2025-08" db="UniProtKB">
        <authorList>
            <consortium name="Ensembl"/>
        </authorList>
    </citation>
    <scope>IDENTIFICATION</scope>
</reference>
<dbReference type="Pfam" id="PF12796">
    <property type="entry name" value="Ank_2"/>
    <property type="match status" value="1"/>
</dbReference>
<dbReference type="GeneTree" id="ENSGT00950000183015"/>
<keyword evidence="7 10" id="KW-0472">Membrane</keyword>
<dbReference type="Proteomes" id="UP001501920">
    <property type="component" value="Chromosome 5"/>
</dbReference>
<protein>
    <recommendedName>
        <fullName evidence="15">Rho GTPase activating protein 22</fullName>
    </recommendedName>
</protein>
<evidence type="ECO:0000313" key="13">
    <source>
        <dbReference type="Ensembl" id="ENSPNAP00000059108.1"/>
    </source>
</evidence>
<dbReference type="PANTHER" id="PTHR15228:SF22">
    <property type="entry name" value="RHO GTPASE-ACTIVATING PROTEIN 22"/>
    <property type="match status" value="1"/>
</dbReference>
<dbReference type="InterPro" id="IPR036770">
    <property type="entry name" value="Ankyrin_rpt-contain_sf"/>
</dbReference>
<evidence type="ECO:0000256" key="10">
    <source>
        <dbReference type="SAM" id="Phobius"/>
    </source>
</evidence>
<dbReference type="PANTHER" id="PTHR15228">
    <property type="entry name" value="SPERMATHECAL PHYSIOLOGY VARIANT"/>
    <property type="match status" value="1"/>
</dbReference>
<evidence type="ECO:0000256" key="5">
    <source>
        <dbReference type="ARBA" id="ARBA00022989"/>
    </source>
</evidence>
<dbReference type="Gene3D" id="2.30.29.30">
    <property type="entry name" value="Pleckstrin-homology domain (PH domain)/Phosphotyrosine-binding domain (PTB)"/>
    <property type="match status" value="1"/>
</dbReference>
<dbReference type="PROSITE" id="PS50088">
    <property type="entry name" value="ANK_REPEAT"/>
    <property type="match status" value="2"/>
</dbReference>
<sequence length="1111" mass="124705">MHKMMQHGADLRIVDQQRKTSLHHAVSGGSIVAMQYLWETTMFQFSDGDNSLITPLHMAASTGNTDVVRYLLRNNRCAADAVDQQGATALHVAAEKGIIEVCWLLLQSAGFHILHMKNHTGLTPLDLCNSGTTFRHQQLTKILTQFINKPKDQKPRESYVVYYWTLLLPSLSGAAVLLIAAALGEYGGVFCGLLFPWVAKITLSQYHRMSSYQRLPNPIYLGTLTAGIIHSLVCYYYKILPSLWPAHTLLHISLLHFGVVLGLFWKVLRQDPGRLHSADADPRFTSIADLVEANQNPNRFCIYCELFQVDNCKHCRLCDICVMDYDHHCLFLNHCVGRNNHQVFVLFILAMIVAHLLFISTASYYLYWKMTTEEHWSWSSVTGRESWVLLLLLLNLLTLLWQAWLLSEQFDAISTGTTTYFRRSNTRSKSMVMGELTRGSSRPSSPGLQERAVKAGWLKKQRSIMKNWQLRWFVLRTDQLYFYKDEEETKPQGCIPLHGCQVNELTANPDEPGRHLFEIVPGGTGEKDRSALSHEAFLLMANSQNDMEDWVKAIRRVIWAPFGGGIFGQHLEDTVQYERKFGPRLAPLLVEQCVDFIREQGLKEEGLFRMPGQANLVKELQDAFDCGDKPLFDSNTDVHTVASLLKLYLRELPEPVIPFNKYEDFLTCAQLLLKDEEVGLTELAKQVKTLPQANYNLLKYICKFLDEVQSHSNENKMSVQNLATVFGPNILRPKMEDPVTMMEGTSQVQHLMTVLISEHDRLYGSTESEVSSEQREAPQRCMVGWISEEEIQRCPSSSQTSGLPDHVGDSTTSLDINTGTATATKPATQGKAVVAVSPSKQAKSLPSWKYSFKGSGARGQTPKIGGSSVDVSSLPSTGNWLMNGLSSLRSHRRTSSGERMGKDSALSHRLSTYDNVTSSSLSVPSVASTPWSTSSCEISVADSVGSDPSGLNFGKGAWSETGSVRGRVEEKVSEVTQSSEALELCVSSAGCSENGNVEDNADVSEDPDDNTQALNSLVLELKDELKKQKIGYESRIRKLEETSVSLREQLDRLEEEVDQERKKYKMLEIKLRNSERAREDAENRNRLLQSEMEEFFSTLGDLTLGTRTSKM</sequence>
<comment type="subcellular location">
    <subcellularLocation>
        <location evidence="1">Membrane</location>
        <topology evidence="1">Multi-pass membrane protein</topology>
    </subcellularLocation>
</comment>
<accession>A0AAR2K466</accession>
<feature type="transmembrane region" description="Helical" evidence="10">
    <location>
        <begin position="218"/>
        <end position="238"/>
    </location>
</feature>
<dbReference type="InterPro" id="IPR001594">
    <property type="entry name" value="Palmitoyltrfase_DHHC"/>
</dbReference>
<dbReference type="GO" id="GO:0016409">
    <property type="term" value="F:palmitoyltransferase activity"/>
    <property type="evidence" value="ECO:0007669"/>
    <property type="project" value="InterPro"/>
</dbReference>
<feature type="domain" description="PH" evidence="11">
    <location>
        <begin position="451"/>
        <end position="559"/>
    </location>
</feature>
<dbReference type="PROSITE" id="PS50216">
    <property type="entry name" value="DHHC"/>
    <property type="match status" value="1"/>
</dbReference>
<dbReference type="InterPro" id="IPR002110">
    <property type="entry name" value="Ankyrin_rpt"/>
</dbReference>
<evidence type="ECO:0000256" key="7">
    <source>
        <dbReference type="ARBA" id="ARBA00023136"/>
    </source>
</evidence>
<dbReference type="CDD" id="cd22249">
    <property type="entry name" value="UDM1_RNF168_RNF169-like"/>
    <property type="match status" value="1"/>
</dbReference>
<evidence type="ECO:0000313" key="14">
    <source>
        <dbReference type="Proteomes" id="UP001501920"/>
    </source>
</evidence>
<dbReference type="GO" id="GO:0016020">
    <property type="term" value="C:membrane"/>
    <property type="evidence" value="ECO:0007669"/>
    <property type="project" value="UniProtKB-SubCell"/>
</dbReference>
<dbReference type="Pfam" id="PF01529">
    <property type="entry name" value="DHHC"/>
    <property type="match status" value="1"/>
</dbReference>
<feature type="transmembrane region" description="Helical" evidence="10">
    <location>
        <begin position="387"/>
        <end position="406"/>
    </location>
</feature>
<evidence type="ECO:0000256" key="2">
    <source>
        <dbReference type="ARBA" id="ARBA00022468"/>
    </source>
</evidence>
<dbReference type="SMART" id="SM00233">
    <property type="entry name" value="PH"/>
    <property type="match status" value="1"/>
</dbReference>
<dbReference type="PROSITE" id="PS50238">
    <property type="entry name" value="RHOGAP"/>
    <property type="match status" value="1"/>
</dbReference>
<keyword evidence="6 9" id="KW-0175">Coiled coil</keyword>
<evidence type="ECO:0008006" key="15">
    <source>
        <dbReference type="Google" id="ProtNLM"/>
    </source>
</evidence>